<gene>
    <name evidence="1" type="ORF">OJAV_G00143170</name>
</gene>
<dbReference type="EMBL" id="CM012450">
    <property type="protein sequence ID" value="RVE64123.1"/>
    <property type="molecule type" value="Genomic_DNA"/>
</dbReference>
<name>A0A3S2PLJ8_ORYJA</name>
<organism evidence="1 2">
    <name type="scientific">Oryzias javanicus</name>
    <name type="common">Javanese ricefish</name>
    <name type="synonym">Aplocheilus javanicus</name>
    <dbReference type="NCBI Taxonomy" id="123683"/>
    <lineage>
        <taxon>Eukaryota</taxon>
        <taxon>Metazoa</taxon>
        <taxon>Chordata</taxon>
        <taxon>Craniata</taxon>
        <taxon>Vertebrata</taxon>
        <taxon>Euteleostomi</taxon>
        <taxon>Actinopterygii</taxon>
        <taxon>Neopterygii</taxon>
        <taxon>Teleostei</taxon>
        <taxon>Neoteleostei</taxon>
        <taxon>Acanthomorphata</taxon>
        <taxon>Ovalentaria</taxon>
        <taxon>Atherinomorphae</taxon>
        <taxon>Beloniformes</taxon>
        <taxon>Adrianichthyidae</taxon>
        <taxon>Oryziinae</taxon>
        <taxon>Oryzias</taxon>
    </lineage>
</organism>
<evidence type="ECO:0000313" key="2">
    <source>
        <dbReference type="Proteomes" id="UP000283210"/>
    </source>
</evidence>
<dbReference type="AlphaFoldDB" id="A0A3S2PLJ8"/>
<protein>
    <submittedName>
        <fullName evidence="1">Uncharacterized protein</fullName>
    </submittedName>
</protein>
<proteinExistence type="predicted"/>
<accession>A0A3S2PLJ8</accession>
<reference evidence="1 2" key="1">
    <citation type="submission" date="2018-11" db="EMBL/GenBank/DDBJ databases">
        <authorList>
            <person name="Lopez-Roques C."/>
            <person name="Donnadieu C."/>
            <person name="Bouchez O."/>
            <person name="Klopp C."/>
            <person name="Cabau C."/>
            <person name="Zahm M."/>
        </authorList>
    </citation>
    <scope>NUCLEOTIDE SEQUENCE [LARGE SCALE GENOMIC DNA]</scope>
    <source>
        <strain evidence="1">RS831</strain>
        <tissue evidence="1">Whole body</tissue>
    </source>
</reference>
<sequence>MQGLQLSHYSPNGITFVLRFVLKREGTNSNLQNCYRRHLHHQNRLTSPSPAWIPHCGLTQKSPITSPLLLLSCSSLISQIVGDLLQSTLQP</sequence>
<keyword evidence="2" id="KW-1185">Reference proteome</keyword>
<dbReference type="Proteomes" id="UP000283210">
    <property type="component" value="Chromosome 14"/>
</dbReference>
<evidence type="ECO:0000313" key="1">
    <source>
        <dbReference type="EMBL" id="RVE64123.1"/>
    </source>
</evidence>
<reference evidence="1 2" key="2">
    <citation type="submission" date="2019-01" db="EMBL/GenBank/DDBJ databases">
        <title>A chromosome length genome reference of the Java medaka (oryzias javanicus).</title>
        <authorList>
            <person name="Herpin A."/>
            <person name="Takehana Y."/>
            <person name="Naruse K."/>
            <person name="Ansai S."/>
            <person name="Kawaguchi M."/>
        </authorList>
    </citation>
    <scope>NUCLEOTIDE SEQUENCE [LARGE SCALE GENOMIC DNA]</scope>
    <source>
        <strain evidence="1">RS831</strain>
        <tissue evidence="1">Whole body</tissue>
    </source>
</reference>